<accession>A0ABP7XI92</accession>
<dbReference type="EMBL" id="BAAAZH010000012">
    <property type="protein sequence ID" value="GAA4117242.1"/>
    <property type="molecule type" value="Genomic_DNA"/>
</dbReference>
<sequence length="128" mass="13934">MVFTIRLDEFHRAHLDPITGAGLIVCPRPERDVWLDGHSVFTAAWDDAVAHLARVGWFPVRDERDFLRYEGCTADGSLVVAAAAEQALVPREPGHVDTATWTALCEAAGLTHAPRTARAIGPAQPPRS</sequence>
<proteinExistence type="predicted"/>
<protein>
    <submittedName>
        <fullName evidence="1">Uncharacterized protein</fullName>
    </submittedName>
</protein>
<organism evidence="1 2">
    <name type="scientific">Nocardioides fonticola</name>
    <dbReference type="NCBI Taxonomy" id="450363"/>
    <lineage>
        <taxon>Bacteria</taxon>
        <taxon>Bacillati</taxon>
        <taxon>Actinomycetota</taxon>
        <taxon>Actinomycetes</taxon>
        <taxon>Propionibacteriales</taxon>
        <taxon>Nocardioidaceae</taxon>
        <taxon>Nocardioides</taxon>
    </lineage>
</organism>
<dbReference type="Proteomes" id="UP001501495">
    <property type="component" value="Unassembled WGS sequence"/>
</dbReference>
<evidence type="ECO:0000313" key="1">
    <source>
        <dbReference type="EMBL" id="GAA4117242.1"/>
    </source>
</evidence>
<keyword evidence="2" id="KW-1185">Reference proteome</keyword>
<name>A0ABP7XI92_9ACTN</name>
<gene>
    <name evidence="1" type="ORF">GCM10022215_17650</name>
</gene>
<reference evidence="2" key="1">
    <citation type="journal article" date="2019" name="Int. J. Syst. Evol. Microbiol.">
        <title>The Global Catalogue of Microorganisms (GCM) 10K type strain sequencing project: providing services to taxonomists for standard genome sequencing and annotation.</title>
        <authorList>
            <consortium name="The Broad Institute Genomics Platform"/>
            <consortium name="The Broad Institute Genome Sequencing Center for Infectious Disease"/>
            <person name="Wu L."/>
            <person name="Ma J."/>
        </authorList>
    </citation>
    <scope>NUCLEOTIDE SEQUENCE [LARGE SCALE GENOMIC DNA]</scope>
    <source>
        <strain evidence="2">JCM 16703</strain>
    </source>
</reference>
<comment type="caution">
    <text evidence="1">The sequence shown here is derived from an EMBL/GenBank/DDBJ whole genome shotgun (WGS) entry which is preliminary data.</text>
</comment>
<evidence type="ECO:0000313" key="2">
    <source>
        <dbReference type="Proteomes" id="UP001501495"/>
    </source>
</evidence>
<dbReference type="RefSeq" id="WP_344732964.1">
    <property type="nucleotide sequence ID" value="NZ_BAAAZH010000012.1"/>
</dbReference>